<evidence type="ECO:0000256" key="3">
    <source>
        <dbReference type="ARBA" id="ARBA00023027"/>
    </source>
</evidence>
<comment type="similarity">
    <text evidence="1">Belongs to the short-chain dehydrogenases/reductases (SDR) family.</text>
</comment>
<organism evidence="6 7">
    <name type="scientific">Pseudonocardia nematodicida</name>
    <dbReference type="NCBI Taxonomy" id="1206997"/>
    <lineage>
        <taxon>Bacteria</taxon>
        <taxon>Bacillati</taxon>
        <taxon>Actinomycetota</taxon>
        <taxon>Actinomycetes</taxon>
        <taxon>Pseudonocardiales</taxon>
        <taxon>Pseudonocardiaceae</taxon>
        <taxon>Pseudonocardia</taxon>
    </lineage>
</organism>
<evidence type="ECO:0000256" key="5">
    <source>
        <dbReference type="ARBA" id="ARBA00023221"/>
    </source>
</evidence>
<keyword evidence="7" id="KW-1185">Reference proteome</keyword>
<evidence type="ECO:0000256" key="1">
    <source>
        <dbReference type="ARBA" id="ARBA00006484"/>
    </source>
</evidence>
<comment type="caution">
    <text evidence="6">The sequence shown here is derived from an EMBL/GenBank/DDBJ whole genome shotgun (WGS) entry which is preliminary data.</text>
</comment>
<proteinExistence type="inferred from homology"/>
<dbReference type="InterPro" id="IPR002347">
    <property type="entry name" value="SDR_fam"/>
</dbReference>
<dbReference type="PANTHER" id="PTHR43180">
    <property type="entry name" value="3-OXOACYL-(ACYL-CARRIER-PROTEIN) REDUCTASE (AFU_ORTHOLOGUE AFUA_6G11210)"/>
    <property type="match status" value="1"/>
</dbReference>
<dbReference type="InterPro" id="IPR036291">
    <property type="entry name" value="NAD(P)-bd_dom_sf"/>
</dbReference>
<gene>
    <name evidence="6" type="ORF">WIS52_05315</name>
</gene>
<keyword evidence="3" id="KW-0520">NAD</keyword>
<name>A0ABV1K5Y4_9PSEU</name>
<dbReference type="PRINTS" id="PR00081">
    <property type="entry name" value="GDHRDH"/>
</dbReference>
<keyword evidence="5" id="KW-0753">Steroid metabolism</keyword>
<accession>A0ABV1K5Y4</accession>
<dbReference type="Gene3D" id="3.40.50.720">
    <property type="entry name" value="NAD(P)-binding Rossmann-like Domain"/>
    <property type="match status" value="1"/>
</dbReference>
<reference evidence="6 7" key="1">
    <citation type="submission" date="2024-03" db="EMBL/GenBank/DDBJ databases">
        <title>Draft genome sequence of Pseudonocardia nematodicida JCM 31783.</title>
        <authorList>
            <person name="Butdee W."/>
            <person name="Duangmal K."/>
        </authorList>
    </citation>
    <scope>NUCLEOTIDE SEQUENCE [LARGE SCALE GENOMIC DNA]</scope>
    <source>
        <strain evidence="6 7">JCM 31783</strain>
    </source>
</reference>
<dbReference type="SUPFAM" id="SSF51735">
    <property type="entry name" value="NAD(P)-binding Rossmann-fold domains"/>
    <property type="match status" value="1"/>
</dbReference>
<dbReference type="Pfam" id="PF13561">
    <property type="entry name" value="adh_short_C2"/>
    <property type="match status" value="1"/>
</dbReference>
<keyword evidence="2" id="KW-0560">Oxidoreductase</keyword>
<sequence>MTGTGLDGRTAVVTGAASGIGAAVAARFVAAGATVLVTDVDEPRGARLAESLGARARFRRVDVTVESDVESAVAEVVERHGRLDCVVANAGAVGRWRFLHDTPAQEWDAAFALLCRSVLFAIKYASLPMKAAGRGSIVATGSVAGLRTGYGPHAYGAAKAAVAQLVRSAAVELAPHGVRVNTLVPGGVATRIVGHGAGLTGDRLDDSVDTVRAGLRSLQPMPRAGEPDDLAGAAVFLASDSSAFLTGQEIVVDGGASLGREWPADATRMAARAEQRPT</sequence>
<evidence type="ECO:0000256" key="2">
    <source>
        <dbReference type="ARBA" id="ARBA00023002"/>
    </source>
</evidence>
<protein>
    <submittedName>
        <fullName evidence="6">SDR family oxidoreductase</fullName>
    </submittedName>
</protein>
<evidence type="ECO:0000313" key="7">
    <source>
        <dbReference type="Proteomes" id="UP001494902"/>
    </source>
</evidence>
<dbReference type="PRINTS" id="PR00080">
    <property type="entry name" value="SDRFAMILY"/>
</dbReference>
<dbReference type="RefSeq" id="WP_349296975.1">
    <property type="nucleotide sequence ID" value="NZ_JBEDNQ010000002.1"/>
</dbReference>
<dbReference type="Proteomes" id="UP001494902">
    <property type="component" value="Unassembled WGS sequence"/>
</dbReference>
<dbReference type="EMBL" id="JBEDNQ010000002">
    <property type="protein sequence ID" value="MEQ3549881.1"/>
    <property type="molecule type" value="Genomic_DNA"/>
</dbReference>
<keyword evidence="4" id="KW-0443">Lipid metabolism</keyword>
<evidence type="ECO:0000313" key="6">
    <source>
        <dbReference type="EMBL" id="MEQ3549881.1"/>
    </source>
</evidence>
<dbReference type="PANTHER" id="PTHR43180:SF28">
    <property type="entry name" value="NAD(P)-BINDING ROSSMANN-FOLD SUPERFAMILY PROTEIN"/>
    <property type="match status" value="1"/>
</dbReference>
<evidence type="ECO:0000256" key="4">
    <source>
        <dbReference type="ARBA" id="ARBA00023098"/>
    </source>
</evidence>